<comment type="caution">
    <text evidence="2">The sequence shown here is derived from an EMBL/GenBank/DDBJ whole genome shotgun (WGS) entry which is preliminary data.</text>
</comment>
<feature type="transmembrane region" description="Helical" evidence="1">
    <location>
        <begin position="131"/>
        <end position="151"/>
    </location>
</feature>
<keyword evidence="3" id="KW-1185">Reference proteome</keyword>
<dbReference type="EMBL" id="JBHUEL010000003">
    <property type="protein sequence ID" value="MFD1766049.1"/>
    <property type="molecule type" value="Genomic_DNA"/>
</dbReference>
<keyword evidence="1" id="KW-0812">Transmembrane</keyword>
<sequence>MPELSNSRYTRLLLAIWLVSAILLVMAGRGAIAGWQMGDPDDQLRLVQIRDWLAGQSWWDVTQYRMNPPDGGPMHWSRLVDLPIALVIVALTPFFGQPSAELAAAVAIPLLTYGIVLWLLAAISTKLGGRWAGIVAAVSLFAILPATIQLAPMRIDHHGWQLVAFLAATLALLDRNRPVRAAIIIGVACALWMEISIEGLPFAALFLGILGLRWLGSDRAAQLPWASAALALTTGTLYFATEGLAATNYCDSLSPVHVAALLAAASVVCLAHWATIRLKGNRRIIARLFAGAVAASAAISALLLLAPQCAGDAFANLDPLVRQYWFNRTPEGLPLWQHKPSAIVQELAGFAAGCIGLIALWRAGTKLPAQDRLAMTLLFTGSAIVAATVARAAIYPLCLAALLAAPLVVRLFAQSNGAASVTRRMALRIAAVALIMPGVLGTHVARALPSKAETPDPAETQAEAEFVALARQCQSAEAIGLLNRLPPSQLMAGLDASPGLLQFTHHKVVATGHHRNQLAMRDVIRGYTMSPEVMQKILTERGVDYLVACDGSFELRIYAENAPDGFWAQVKQGKSFDWLVRQPDIGPYHIWRVGQGATAS</sequence>
<reference evidence="3" key="1">
    <citation type="journal article" date="2019" name="Int. J. Syst. Evol. Microbiol.">
        <title>The Global Catalogue of Microorganisms (GCM) 10K type strain sequencing project: providing services to taxonomists for standard genome sequencing and annotation.</title>
        <authorList>
            <consortium name="The Broad Institute Genomics Platform"/>
            <consortium name="The Broad Institute Genome Sequencing Center for Infectious Disease"/>
            <person name="Wu L."/>
            <person name="Ma J."/>
        </authorList>
    </citation>
    <scope>NUCLEOTIDE SEQUENCE [LARGE SCALE GENOMIC DNA]</scope>
    <source>
        <strain evidence="3">CGMCC 1.12449</strain>
    </source>
</reference>
<feature type="transmembrane region" description="Helical" evidence="1">
    <location>
        <begin position="394"/>
        <end position="413"/>
    </location>
</feature>
<evidence type="ECO:0000313" key="3">
    <source>
        <dbReference type="Proteomes" id="UP001597215"/>
    </source>
</evidence>
<feature type="transmembrane region" description="Helical" evidence="1">
    <location>
        <begin position="342"/>
        <end position="361"/>
    </location>
</feature>
<feature type="transmembrane region" description="Helical" evidence="1">
    <location>
        <begin position="181"/>
        <end position="211"/>
    </location>
</feature>
<feature type="transmembrane region" description="Helical" evidence="1">
    <location>
        <begin position="373"/>
        <end position="388"/>
    </location>
</feature>
<keyword evidence="1" id="KW-1133">Transmembrane helix</keyword>
<dbReference type="Proteomes" id="UP001597215">
    <property type="component" value="Unassembled WGS sequence"/>
</dbReference>
<feature type="transmembrane region" description="Helical" evidence="1">
    <location>
        <begin position="223"/>
        <end position="241"/>
    </location>
</feature>
<feature type="transmembrane region" description="Helical" evidence="1">
    <location>
        <begin position="102"/>
        <end position="125"/>
    </location>
</feature>
<accession>A0ABW4MAE9</accession>
<feature type="transmembrane region" description="Helical" evidence="1">
    <location>
        <begin position="12"/>
        <end position="32"/>
    </location>
</feature>
<evidence type="ECO:0008006" key="4">
    <source>
        <dbReference type="Google" id="ProtNLM"/>
    </source>
</evidence>
<dbReference type="RefSeq" id="WP_374612236.1">
    <property type="nucleotide sequence ID" value="NZ_JBHUEL010000003.1"/>
</dbReference>
<keyword evidence="1" id="KW-0472">Membrane</keyword>
<proteinExistence type="predicted"/>
<feature type="transmembrane region" description="Helical" evidence="1">
    <location>
        <begin position="285"/>
        <end position="306"/>
    </location>
</feature>
<evidence type="ECO:0000256" key="1">
    <source>
        <dbReference type="SAM" id="Phobius"/>
    </source>
</evidence>
<name>A0ABW4MAE9_9SPHN</name>
<gene>
    <name evidence="2" type="ORF">ACFSAG_04230</name>
</gene>
<feature type="transmembrane region" description="Helical" evidence="1">
    <location>
        <begin position="253"/>
        <end position="273"/>
    </location>
</feature>
<feature type="transmembrane region" description="Helical" evidence="1">
    <location>
        <begin position="425"/>
        <end position="445"/>
    </location>
</feature>
<evidence type="ECO:0000313" key="2">
    <source>
        <dbReference type="EMBL" id="MFD1766049.1"/>
    </source>
</evidence>
<protein>
    <recommendedName>
        <fullName evidence="4">AcrB/AcrD/AcrF family protein</fullName>
    </recommendedName>
</protein>
<organism evidence="2 3">
    <name type="scientific">Sphingorhabdus buctiana</name>
    <dbReference type="NCBI Taxonomy" id="1508805"/>
    <lineage>
        <taxon>Bacteria</taxon>
        <taxon>Pseudomonadati</taxon>
        <taxon>Pseudomonadota</taxon>
        <taxon>Alphaproteobacteria</taxon>
        <taxon>Sphingomonadales</taxon>
        <taxon>Sphingomonadaceae</taxon>
        <taxon>Sphingorhabdus</taxon>
    </lineage>
</organism>